<keyword evidence="1" id="KW-0472">Membrane</keyword>
<dbReference type="EMBL" id="QPJK01000001">
    <property type="protein sequence ID" value="RCW76512.1"/>
    <property type="molecule type" value="Genomic_DNA"/>
</dbReference>
<organism evidence="2 3">
    <name type="scientific">Pseudorhodoferax soli</name>
    <dbReference type="NCBI Taxonomy" id="545864"/>
    <lineage>
        <taxon>Bacteria</taxon>
        <taxon>Pseudomonadati</taxon>
        <taxon>Pseudomonadota</taxon>
        <taxon>Betaproteobacteria</taxon>
        <taxon>Burkholderiales</taxon>
        <taxon>Comamonadaceae</taxon>
    </lineage>
</organism>
<feature type="transmembrane region" description="Helical" evidence="1">
    <location>
        <begin position="106"/>
        <end position="125"/>
    </location>
</feature>
<evidence type="ECO:0000313" key="3">
    <source>
        <dbReference type="Proteomes" id="UP000252884"/>
    </source>
</evidence>
<dbReference type="AlphaFoldDB" id="A0A368Y8I2"/>
<accession>A0A368Y8I2</accession>
<name>A0A368Y8I2_9BURK</name>
<dbReference type="InterPro" id="IPR021296">
    <property type="entry name" value="DUF2868"/>
</dbReference>
<keyword evidence="1" id="KW-0812">Transmembrane</keyword>
<dbReference type="Proteomes" id="UP000252884">
    <property type="component" value="Unassembled WGS sequence"/>
</dbReference>
<dbReference type="OrthoDB" id="6210861at2"/>
<feature type="transmembrane region" description="Helical" evidence="1">
    <location>
        <begin position="178"/>
        <end position="203"/>
    </location>
</feature>
<reference evidence="2 3" key="1">
    <citation type="submission" date="2018-07" db="EMBL/GenBank/DDBJ databases">
        <title>Genomic Encyclopedia of Type Strains, Phase IV (KMG-IV): sequencing the most valuable type-strain genomes for metagenomic binning, comparative biology and taxonomic classification.</title>
        <authorList>
            <person name="Goeker M."/>
        </authorList>
    </citation>
    <scope>NUCLEOTIDE SEQUENCE [LARGE SCALE GENOMIC DNA]</scope>
    <source>
        <strain evidence="2 3">DSM 21634</strain>
    </source>
</reference>
<feature type="transmembrane region" description="Helical" evidence="1">
    <location>
        <begin position="215"/>
        <end position="232"/>
    </location>
</feature>
<dbReference type="Pfam" id="PF11067">
    <property type="entry name" value="DUF2868"/>
    <property type="match status" value="1"/>
</dbReference>
<protein>
    <submittedName>
        <fullName evidence="2">Uncharacterized protein DUF2868</fullName>
    </submittedName>
</protein>
<sequence length="463" mass="50027">MSSPPSAPGRSPLAQAAIVRAVQLIEEEGRLEDGQAMRQAFGTRPDGAGRVLERAWLLGERLGLQREWRRWRQLGGAVLLLLVLGVAGSAWALARGVLGDAREINVVAAFVSMLGLHTVTLLLWLTSLLLPWRLAAGGALGRWALQLTARLPLDRGPHAVQLARATTDVLARARLAPWAFGGISHAIWTLAFVLLLAALALGLSLRAYRLTWETTLLTPGFFVHFVQATGWLPQQLGFAMPDAATLLQPAQAGADAQRAWAWWLLGCVAVYGLCVRLLCALLCWAAWRRGRGRLALDLVDPGVRALLSRFEAMEPVLVVDAEQPGAMRAAAPAALVSDAGTRLLLGFELPPESLWPPFSPSAAVQVQRMDGSQRERADLLQRLAAAPAHRLLVACHAASSPDRGTERFLREACGLSAACGVLLGGARQEADTARWRDWLQRSALQQLTVLTEPEAAQAWLEAP</sequence>
<dbReference type="RefSeq" id="WP_114466564.1">
    <property type="nucleotide sequence ID" value="NZ_QPJK01000001.1"/>
</dbReference>
<keyword evidence="3" id="KW-1185">Reference proteome</keyword>
<feature type="transmembrane region" description="Helical" evidence="1">
    <location>
        <begin position="74"/>
        <end position="94"/>
    </location>
</feature>
<keyword evidence="1" id="KW-1133">Transmembrane helix</keyword>
<proteinExistence type="predicted"/>
<evidence type="ECO:0000256" key="1">
    <source>
        <dbReference type="SAM" id="Phobius"/>
    </source>
</evidence>
<evidence type="ECO:0000313" key="2">
    <source>
        <dbReference type="EMBL" id="RCW76512.1"/>
    </source>
</evidence>
<feature type="transmembrane region" description="Helical" evidence="1">
    <location>
        <begin position="260"/>
        <end position="287"/>
    </location>
</feature>
<gene>
    <name evidence="2" type="ORF">DES41_1011118</name>
</gene>
<comment type="caution">
    <text evidence="2">The sequence shown here is derived from an EMBL/GenBank/DDBJ whole genome shotgun (WGS) entry which is preliminary data.</text>
</comment>